<organism evidence="2 3">
    <name type="scientific">Toxocara canis</name>
    <name type="common">Canine roundworm</name>
    <dbReference type="NCBI Taxonomy" id="6265"/>
    <lineage>
        <taxon>Eukaryota</taxon>
        <taxon>Metazoa</taxon>
        <taxon>Ecdysozoa</taxon>
        <taxon>Nematoda</taxon>
        <taxon>Chromadorea</taxon>
        <taxon>Rhabditida</taxon>
        <taxon>Spirurina</taxon>
        <taxon>Ascaridomorpha</taxon>
        <taxon>Ascaridoidea</taxon>
        <taxon>Toxocaridae</taxon>
        <taxon>Toxocara</taxon>
    </lineage>
</organism>
<feature type="signal peptide" evidence="1">
    <location>
        <begin position="1"/>
        <end position="28"/>
    </location>
</feature>
<keyword evidence="1" id="KW-0732">Signal</keyword>
<dbReference type="Proteomes" id="UP000031036">
    <property type="component" value="Unassembled WGS sequence"/>
</dbReference>
<feature type="chain" id="PRO_5002076880" evidence="1">
    <location>
        <begin position="29"/>
        <end position="307"/>
    </location>
</feature>
<dbReference type="AlphaFoldDB" id="A0A0B2V6E2"/>
<keyword evidence="3" id="KW-1185">Reference proteome</keyword>
<comment type="caution">
    <text evidence="2">The sequence shown here is derived from an EMBL/GenBank/DDBJ whole genome shotgun (WGS) entry which is preliminary data.</text>
</comment>
<gene>
    <name evidence="2" type="ORF">Tcan_10478</name>
</gene>
<evidence type="ECO:0000313" key="3">
    <source>
        <dbReference type="Proteomes" id="UP000031036"/>
    </source>
</evidence>
<sequence length="307" mass="32680">MVEVVQSMIKMLLLHVIGFSIFTQSTNAFYGSFSNVPTTNINCLLANSAGNTVMAPSPQVGQQAELICNVELRQGGHAFCCCYISWQGQPVVTYGIAQGPSLLPQKNCILINAGRDTPPNLNWTYVIGNVANASGQAMGRPSTQIDNSEANTKMATSTISSIAGGENHVELRQGGHAFCCCYISWQGQPVVTYGIAQGPSLLPQKNCILINAGRDTPPNLNWTYVIGNVANASGQAMGRPSTQIDNSEANTKMATSTISSIAGGENHVQSSVPNENRNGHTVSHENICSSKFSVSSVLFVIFIAECF</sequence>
<proteinExistence type="predicted"/>
<dbReference type="EMBL" id="JPKZ01002385">
    <property type="protein sequence ID" value="KHN77074.1"/>
    <property type="molecule type" value="Genomic_DNA"/>
</dbReference>
<reference evidence="2 3" key="1">
    <citation type="submission" date="2014-11" db="EMBL/GenBank/DDBJ databases">
        <title>Genetic blueprint of the zoonotic pathogen Toxocara canis.</title>
        <authorList>
            <person name="Zhu X.-Q."/>
            <person name="Korhonen P.K."/>
            <person name="Cai H."/>
            <person name="Young N.D."/>
            <person name="Nejsum P."/>
            <person name="von Samson-Himmelstjerna G."/>
            <person name="Boag P.R."/>
            <person name="Tan P."/>
            <person name="Li Q."/>
            <person name="Min J."/>
            <person name="Yang Y."/>
            <person name="Wang X."/>
            <person name="Fang X."/>
            <person name="Hall R.S."/>
            <person name="Hofmann A."/>
            <person name="Sternberg P.W."/>
            <person name="Jex A.R."/>
            <person name="Gasser R.B."/>
        </authorList>
    </citation>
    <scope>NUCLEOTIDE SEQUENCE [LARGE SCALE GENOMIC DNA]</scope>
    <source>
        <strain evidence="2">PN_DK_2014</strain>
    </source>
</reference>
<evidence type="ECO:0000256" key="1">
    <source>
        <dbReference type="SAM" id="SignalP"/>
    </source>
</evidence>
<name>A0A0B2V6E2_TOXCA</name>
<protein>
    <submittedName>
        <fullName evidence="2">Uncharacterized protein</fullName>
    </submittedName>
</protein>
<accession>A0A0B2V6E2</accession>
<evidence type="ECO:0000313" key="2">
    <source>
        <dbReference type="EMBL" id="KHN77074.1"/>
    </source>
</evidence>